<dbReference type="AlphaFoldDB" id="A0A2V2YQ45"/>
<evidence type="ECO:0000313" key="6">
    <source>
        <dbReference type="Proteomes" id="UP000246635"/>
    </source>
</evidence>
<dbReference type="EMBL" id="QGTQ01000025">
    <property type="protein sequence ID" value="PWV95664.1"/>
    <property type="molecule type" value="Genomic_DNA"/>
</dbReference>
<dbReference type="CDD" id="cd19481">
    <property type="entry name" value="RecA-like_protease"/>
    <property type="match status" value="1"/>
</dbReference>
<dbReference type="InterPro" id="IPR027417">
    <property type="entry name" value="P-loop_NTPase"/>
</dbReference>
<evidence type="ECO:0000256" key="1">
    <source>
        <dbReference type="ARBA" id="ARBA00006914"/>
    </source>
</evidence>
<dbReference type="InterPro" id="IPR054472">
    <property type="entry name" value="WHD"/>
</dbReference>
<dbReference type="PANTHER" id="PTHR23073">
    <property type="entry name" value="26S PROTEASOME REGULATORY SUBUNIT"/>
    <property type="match status" value="1"/>
</dbReference>
<sequence>MTFQREALESMRGELTLEEMGQLLDSGIVTHAQLSAHERMQLLDTEEELRELGRVIEARCEASARQGAVLPLYRVAACFKLDAFERDCLLLASASLVDVKYGKLFGLLHNDVTRQYATVALALRLRGVDEHEPRQLLRYWVPGAALRRHRLLELQMSSSESFAESLMGASIKLEEGIAQYLLEPERLDSRLSTIGACLSSQSAAVTSDVSLREAGMEHLAQKLAASLSNCTRSTGAYLLYGGDETALRQLAYRACSCAGVPLLLADMSRLPDDAQEAAALLQLLCREAQLRDAAIGLLYADQFNSREHSGVEWEPILAHQANAVTPILLFGSTRFTLVRSGRWSMPSLIELELPLPTVRERAAVWTELAEAATASVDSSIDWLAIAEHYKLTGSAIREAWQQAETLAYWRAASSSPLGAHAEDDHATLTAEQGDDTTSRRIDTITAEDIREACRRQKPHRLGDIATRILPRHRVDSLVLTMEQARTIRQIISQQKQRHRVLTEWNFHGKLSRGKGTNVLFTGPPGTGKTMAAEAIAGELGLDLYRIDLSQVISKYIGETEKNLRRLFQEAEYSNAVLLFDEADALFGKRSEVKDSHDRHANTEVAYLLQKMEEYDGMSILATNLSHNMDEAFARRMAFRIEFPVPEPEHRYRLWQSMFPVEAPRGADIDLAFLSRQIRLSGGGIKNAVLTAAYLAADEGEPIGMRHLVRAVKQEFDKLGKLSLRDDFGPYYDWIG</sequence>
<dbReference type="InterPro" id="IPR003593">
    <property type="entry name" value="AAA+_ATPase"/>
</dbReference>
<dbReference type="GO" id="GO:0005524">
    <property type="term" value="F:ATP binding"/>
    <property type="evidence" value="ECO:0007669"/>
    <property type="project" value="UniProtKB-KW"/>
</dbReference>
<dbReference type="Gene3D" id="3.40.50.300">
    <property type="entry name" value="P-loop containing nucleotide triphosphate hydrolases"/>
    <property type="match status" value="1"/>
</dbReference>
<dbReference type="SMART" id="SM00382">
    <property type="entry name" value="AAA"/>
    <property type="match status" value="1"/>
</dbReference>
<comment type="caution">
    <text evidence="5">The sequence shown here is derived from an EMBL/GenBank/DDBJ whole genome shotgun (WGS) entry which is preliminary data.</text>
</comment>
<dbReference type="Proteomes" id="UP000246635">
    <property type="component" value="Unassembled WGS sequence"/>
</dbReference>
<evidence type="ECO:0000256" key="2">
    <source>
        <dbReference type="ARBA" id="ARBA00022741"/>
    </source>
</evidence>
<keyword evidence="3" id="KW-0067">ATP-binding</keyword>
<keyword evidence="6" id="KW-1185">Reference proteome</keyword>
<gene>
    <name evidence="5" type="ORF">DFQ01_1257</name>
</gene>
<evidence type="ECO:0000259" key="4">
    <source>
        <dbReference type="SMART" id="SM00382"/>
    </source>
</evidence>
<reference evidence="5 6" key="1">
    <citation type="submission" date="2018-05" db="EMBL/GenBank/DDBJ databases">
        <title>Genomic Encyclopedia of Type Strains, Phase III (KMG-III): the genomes of soil and plant-associated and newly described type strains.</title>
        <authorList>
            <person name="Whitman W."/>
        </authorList>
    </citation>
    <scope>NUCLEOTIDE SEQUENCE [LARGE SCALE GENOMIC DNA]</scope>
    <source>
        <strain evidence="5 6">CECT 5696</strain>
    </source>
</reference>
<keyword evidence="2" id="KW-0547">Nucleotide-binding</keyword>
<evidence type="ECO:0000256" key="3">
    <source>
        <dbReference type="ARBA" id="ARBA00022840"/>
    </source>
</evidence>
<name>A0A2V2YQ45_9BACL</name>
<comment type="similarity">
    <text evidence="1">Belongs to the AAA ATPase family.</text>
</comment>
<dbReference type="SUPFAM" id="SSF52540">
    <property type="entry name" value="P-loop containing nucleoside triphosphate hydrolases"/>
    <property type="match status" value="1"/>
</dbReference>
<dbReference type="Pfam" id="PF00004">
    <property type="entry name" value="AAA"/>
    <property type="match status" value="1"/>
</dbReference>
<protein>
    <submittedName>
        <fullName evidence="5">ATPase family protein associated with various cellular activities (AAA)</fullName>
    </submittedName>
</protein>
<evidence type="ECO:0000313" key="5">
    <source>
        <dbReference type="EMBL" id="PWV95664.1"/>
    </source>
</evidence>
<dbReference type="Pfam" id="PF22977">
    <property type="entry name" value="WHD"/>
    <property type="match status" value="1"/>
</dbReference>
<feature type="domain" description="AAA+ ATPase" evidence="4">
    <location>
        <begin position="514"/>
        <end position="646"/>
    </location>
</feature>
<accession>A0A2V2YQ45</accession>
<proteinExistence type="inferred from homology"/>
<dbReference type="InterPro" id="IPR050221">
    <property type="entry name" value="26S_Proteasome_ATPase"/>
</dbReference>
<organism evidence="5 6">
    <name type="scientific">Paenibacillus cellulosilyticus</name>
    <dbReference type="NCBI Taxonomy" id="375489"/>
    <lineage>
        <taxon>Bacteria</taxon>
        <taxon>Bacillati</taxon>
        <taxon>Bacillota</taxon>
        <taxon>Bacilli</taxon>
        <taxon>Bacillales</taxon>
        <taxon>Paenibacillaceae</taxon>
        <taxon>Paenibacillus</taxon>
    </lineage>
</organism>
<dbReference type="InterPro" id="IPR003959">
    <property type="entry name" value="ATPase_AAA_core"/>
</dbReference>
<dbReference type="GO" id="GO:0016887">
    <property type="term" value="F:ATP hydrolysis activity"/>
    <property type="evidence" value="ECO:0007669"/>
    <property type="project" value="InterPro"/>
</dbReference>